<dbReference type="GO" id="GO:0004497">
    <property type="term" value="F:monooxygenase activity"/>
    <property type="evidence" value="ECO:0007669"/>
    <property type="project" value="UniProtKB-KW"/>
</dbReference>
<keyword evidence="1" id="KW-0812">Transmembrane</keyword>
<reference evidence="2 3" key="1">
    <citation type="submission" date="2020-08" db="EMBL/GenBank/DDBJ databases">
        <title>Genomic Encyclopedia of Type Strains, Phase IV (KMG-IV): sequencing the most valuable type-strain genomes for metagenomic binning, comparative biology and taxonomic classification.</title>
        <authorList>
            <person name="Goeker M."/>
        </authorList>
    </citation>
    <scope>NUCLEOTIDE SEQUENCE [LARGE SCALE GENOMIC DNA]</scope>
    <source>
        <strain evidence="2 3">DSM 102234</strain>
    </source>
</reference>
<accession>A0A7W6E4J1</accession>
<dbReference type="AlphaFoldDB" id="A0A7W6E4J1"/>
<evidence type="ECO:0000313" key="3">
    <source>
        <dbReference type="Proteomes" id="UP000530268"/>
    </source>
</evidence>
<keyword evidence="1" id="KW-0472">Membrane</keyword>
<feature type="transmembrane region" description="Helical" evidence="1">
    <location>
        <begin position="43"/>
        <end position="65"/>
    </location>
</feature>
<dbReference type="RefSeq" id="WP_184563238.1">
    <property type="nucleotide sequence ID" value="NZ_JACIEI010000002.1"/>
</dbReference>
<dbReference type="EMBL" id="JACIEI010000002">
    <property type="protein sequence ID" value="MBB3993296.1"/>
    <property type="molecule type" value="Genomic_DNA"/>
</dbReference>
<keyword evidence="2" id="KW-0503">Monooxygenase</keyword>
<name>A0A7W6E4J1_9RHOB</name>
<proteinExistence type="predicted"/>
<evidence type="ECO:0000313" key="2">
    <source>
        <dbReference type="EMBL" id="MBB3993296.1"/>
    </source>
</evidence>
<keyword evidence="3" id="KW-1185">Reference proteome</keyword>
<sequence>MKRLLTAFFVWIAVYVAVTATLVGFQRAGLDMPLPVQTFLLTAVLVPTMIFILGPLAATLAQTVIRKLG</sequence>
<keyword evidence="2" id="KW-0560">Oxidoreductase</keyword>
<comment type="caution">
    <text evidence="2">The sequence shown here is derived from an EMBL/GenBank/DDBJ whole genome shotgun (WGS) entry which is preliminary data.</text>
</comment>
<protein>
    <submittedName>
        <fullName evidence="2">Antibiotic biosynthesis monooxygenase (ABM) superfamily enzyme</fullName>
    </submittedName>
</protein>
<evidence type="ECO:0000256" key="1">
    <source>
        <dbReference type="SAM" id="Phobius"/>
    </source>
</evidence>
<gene>
    <name evidence="2" type="ORF">GGR95_000924</name>
</gene>
<keyword evidence="1" id="KW-1133">Transmembrane helix</keyword>
<organism evidence="2 3">
    <name type="scientific">Sulfitobacter undariae</name>
    <dbReference type="NCBI Taxonomy" id="1563671"/>
    <lineage>
        <taxon>Bacteria</taxon>
        <taxon>Pseudomonadati</taxon>
        <taxon>Pseudomonadota</taxon>
        <taxon>Alphaproteobacteria</taxon>
        <taxon>Rhodobacterales</taxon>
        <taxon>Roseobacteraceae</taxon>
        <taxon>Sulfitobacter</taxon>
    </lineage>
</organism>
<dbReference type="Proteomes" id="UP000530268">
    <property type="component" value="Unassembled WGS sequence"/>
</dbReference>